<evidence type="ECO:0000256" key="3">
    <source>
        <dbReference type="ARBA" id="ARBA00023125"/>
    </source>
</evidence>
<dbReference type="FunFam" id="1.10.10.10:FF:000001">
    <property type="entry name" value="LysR family transcriptional regulator"/>
    <property type="match status" value="1"/>
</dbReference>
<dbReference type="InterPro" id="IPR005119">
    <property type="entry name" value="LysR_subst-bd"/>
</dbReference>
<dbReference type="SUPFAM" id="SSF53850">
    <property type="entry name" value="Periplasmic binding protein-like II"/>
    <property type="match status" value="1"/>
</dbReference>
<dbReference type="Pfam" id="PF00126">
    <property type="entry name" value="HTH_1"/>
    <property type="match status" value="1"/>
</dbReference>
<dbReference type="PROSITE" id="PS50931">
    <property type="entry name" value="HTH_LYSR"/>
    <property type="match status" value="1"/>
</dbReference>
<comment type="similarity">
    <text evidence="1">Belongs to the LysR transcriptional regulatory family.</text>
</comment>
<dbReference type="InterPro" id="IPR000847">
    <property type="entry name" value="LysR_HTH_N"/>
</dbReference>
<dbReference type="Gene3D" id="1.10.10.10">
    <property type="entry name" value="Winged helix-like DNA-binding domain superfamily/Winged helix DNA-binding domain"/>
    <property type="match status" value="1"/>
</dbReference>
<dbReference type="Pfam" id="PF03466">
    <property type="entry name" value="LysR_substrate"/>
    <property type="match status" value="1"/>
</dbReference>
<dbReference type="SUPFAM" id="SSF46785">
    <property type="entry name" value="Winged helix' DNA-binding domain"/>
    <property type="match status" value="1"/>
</dbReference>
<organism evidence="6 7">
    <name type="scientific">Streptomyces cinnamoneus</name>
    <name type="common">Streptoverticillium cinnamoneum</name>
    <dbReference type="NCBI Taxonomy" id="53446"/>
    <lineage>
        <taxon>Bacteria</taxon>
        <taxon>Bacillati</taxon>
        <taxon>Actinomycetota</taxon>
        <taxon>Actinomycetes</taxon>
        <taxon>Kitasatosporales</taxon>
        <taxon>Streptomycetaceae</taxon>
        <taxon>Streptomyces</taxon>
        <taxon>Streptomyces cinnamoneus group</taxon>
    </lineage>
</organism>
<evidence type="ECO:0000256" key="2">
    <source>
        <dbReference type="ARBA" id="ARBA00023015"/>
    </source>
</evidence>
<gene>
    <name evidence="6" type="ORF">GCM10010507_60830</name>
</gene>
<dbReference type="AlphaFoldDB" id="A0A918WRF8"/>
<dbReference type="GO" id="GO:0003677">
    <property type="term" value="F:DNA binding"/>
    <property type="evidence" value="ECO:0007669"/>
    <property type="project" value="UniProtKB-KW"/>
</dbReference>
<dbReference type="PANTHER" id="PTHR30346:SF0">
    <property type="entry name" value="HCA OPERON TRANSCRIPTIONAL ACTIVATOR HCAR"/>
    <property type="match status" value="1"/>
</dbReference>
<reference evidence="6" key="1">
    <citation type="journal article" date="2014" name="Int. J. Syst. Evol. Microbiol.">
        <title>Complete genome sequence of Corynebacterium casei LMG S-19264T (=DSM 44701T), isolated from a smear-ripened cheese.</title>
        <authorList>
            <consortium name="US DOE Joint Genome Institute (JGI-PGF)"/>
            <person name="Walter F."/>
            <person name="Albersmeier A."/>
            <person name="Kalinowski J."/>
            <person name="Ruckert C."/>
        </authorList>
    </citation>
    <scope>NUCLEOTIDE SEQUENCE</scope>
    <source>
        <strain evidence="6">JCM 4633</strain>
    </source>
</reference>
<keyword evidence="4" id="KW-0804">Transcription</keyword>
<dbReference type="Gene3D" id="3.40.190.10">
    <property type="entry name" value="Periplasmic binding protein-like II"/>
    <property type="match status" value="2"/>
</dbReference>
<dbReference type="GO" id="GO:0003700">
    <property type="term" value="F:DNA-binding transcription factor activity"/>
    <property type="evidence" value="ECO:0007669"/>
    <property type="project" value="InterPro"/>
</dbReference>
<evidence type="ECO:0000313" key="6">
    <source>
        <dbReference type="EMBL" id="GHC73450.1"/>
    </source>
</evidence>
<dbReference type="PANTHER" id="PTHR30346">
    <property type="entry name" value="TRANSCRIPTIONAL DUAL REGULATOR HCAR-RELATED"/>
    <property type="match status" value="1"/>
</dbReference>
<keyword evidence="2" id="KW-0805">Transcription regulation</keyword>
<name>A0A918WRF8_STRCJ</name>
<evidence type="ECO:0000256" key="1">
    <source>
        <dbReference type="ARBA" id="ARBA00009437"/>
    </source>
</evidence>
<protein>
    <submittedName>
        <fullName evidence="6">LysR family transcriptional regulator</fullName>
    </submittedName>
</protein>
<sequence>MVVAYGGRVGTMDLDVAQVRAFVRTAEELHFGRAAGTLAISQQALSKRIARLETLLGVTLFERGGSGARLTDAGRRFLPPARQTLAAADAAVAAAVGTDRPLRVDVWGHLYAPMRTLAQVAGRAGDLVLGHGRDLPSVTDALLHGDIDAAFGRVHPPLHAGLAHRLVRLEPVDAVLSADHPLAAEPALRPDQLRGSVLWAPGALDRLDFLHQFAERFGIQDRAASLNLGLTHFLEEVARDPHRFSLLPADVPLPAIPGLRSVPLVDPTPLYAWSLLWRTGNEPPGLAGLTAACATEAGRSRWLEYDPARDWLPEPPTHHARHGDERR</sequence>
<dbReference type="InterPro" id="IPR036388">
    <property type="entry name" value="WH-like_DNA-bd_sf"/>
</dbReference>
<keyword evidence="3" id="KW-0238">DNA-binding</keyword>
<dbReference type="PRINTS" id="PR00039">
    <property type="entry name" value="HTHLYSR"/>
</dbReference>
<dbReference type="GO" id="GO:0032993">
    <property type="term" value="C:protein-DNA complex"/>
    <property type="evidence" value="ECO:0007669"/>
    <property type="project" value="TreeGrafter"/>
</dbReference>
<dbReference type="Proteomes" id="UP000646244">
    <property type="component" value="Unassembled WGS sequence"/>
</dbReference>
<comment type="caution">
    <text evidence="6">The sequence shown here is derived from an EMBL/GenBank/DDBJ whole genome shotgun (WGS) entry which is preliminary data.</text>
</comment>
<proteinExistence type="inferred from homology"/>
<feature type="domain" description="HTH lysR-type" evidence="5">
    <location>
        <begin position="14"/>
        <end position="71"/>
    </location>
</feature>
<accession>A0A918WRF8</accession>
<dbReference type="EMBL" id="BMVB01000040">
    <property type="protein sequence ID" value="GHC73450.1"/>
    <property type="molecule type" value="Genomic_DNA"/>
</dbReference>
<dbReference type="InterPro" id="IPR036390">
    <property type="entry name" value="WH_DNA-bd_sf"/>
</dbReference>
<evidence type="ECO:0000259" key="5">
    <source>
        <dbReference type="PROSITE" id="PS50931"/>
    </source>
</evidence>
<reference evidence="6" key="2">
    <citation type="submission" date="2020-09" db="EMBL/GenBank/DDBJ databases">
        <authorList>
            <person name="Sun Q."/>
            <person name="Ohkuma M."/>
        </authorList>
    </citation>
    <scope>NUCLEOTIDE SEQUENCE</scope>
    <source>
        <strain evidence="6">JCM 4633</strain>
    </source>
</reference>
<evidence type="ECO:0000256" key="4">
    <source>
        <dbReference type="ARBA" id="ARBA00023163"/>
    </source>
</evidence>
<evidence type="ECO:0000313" key="7">
    <source>
        <dbReference type="Proteomes" id="UP000646244"/>
    </source>
</evidence>